<sequence>MTQLHHHHVGRGIGPSSKWASALDCVHESLDVCRFQEITSAHALAFLRMSHIYAPTPTTAQAQGAAHTPAPAIAQATAPTPALATALAPTPTLDTAQAPAHTQATTHATAPAPADG</sequence>
<feature type="region of interest" description="Disordered" evidence="1">
    <location>
        <begin position="95"/>
        <end position="116"/>
    </location>
</feature>
<accession>A0A9Q3DVW6</accession>
<dbReference type="AlphaFoldDB" id="A0A9Q3DVW6"/>
<dbReference type="Proteomes" id="UP000765509">
    <property type="component" value="Unassembled WGS sequence"/>
</dbReference>
<name>A0A9Q3DVW6_9BASI</name>
<evidence type="ECO:0000256" key="1">
    <source>
        <dbReference type="SAM" id="MobiDB-lite"/>
    </source>
</evidence>
<evidence type="ECO:0000313" key="3">
    <source>
        <dbReference type="Proteomes" id="UP000765509"/>
    </source>
</evidence>
<keyword evidence="3" id="KW-1185">Reference proteome</keyword>
<organism evidence="2 3">
    <name type="scientific">Austropuccinia psidii MF-1</name>
    <dbReference type="NCBI Taxonomy" id="1389203"/>
    <lineage>
        <taxon>Eukaryota</taxon>
        <taxon>Fungi</taxon>
        <taxon>Dikarya</taxon>
        <taxon>Basidiomycota</taxon>
        <taxon>Pucciniomycotina</taxon>
        <taxon>Pucciniomycetes</taxon>
        <taxon>Pucciniales</taxon>
        <taxon>Sphaerophragmiaceae</taxon>
        <taxon>Austropuccinia</taxon>
    </lineage>
</organism>
<protein>
    <submittedName>
        <fullName evidence="2">Uncharacterized protein</fullName>
    </submittedName>
</protein>
<dbReference type="EMBL" id="AVOT02021924">
    <property type="protein sequence ID" value="MBW0511035.1"/>
    <property type="molecule type" value="Genomic_DNA"/>
</dbReference>
<proteinExistence type="predicted"/>
<reference evidence="2" key="1">
    <citation type="submission" date="2021-03" db="EMBL/GenBank/DDBJ databases">
        <title>Draft genome sequence of rust myrtle Austropuccinia psidii MF-1, a brazilian biotype.</title>
        <authorList>
            <person name="Quecine M.C."/>
            <person name="Pachon D.M.R."/>
            <person name="Bonatelli M.L."/>
            <person name="Correr F.H."/>
            <person name="Franceschini L.M."/>
            <person name="Leite T.F."/>
            <person name="Margarido G.R.A."/>
            <person name="Almeida C.A."/>
            <person name="Ferrarezi J.A."/>
            <person name="Labate C.A."/>
        </authorList>
    </citation>
    <scope>NUCLEOTIDE SEQUENCE</scope>
    <source>
        <strain evidence="2">MF-1</strain>
    </source>
</reference>
<evidence type="ECO:0000313" key="2">
    <source>
        <dbReference type="EMBL" id="MBW0511035.1"/>
    </source>
</evidence>
<gene>
    <name evidence="2" type="ORF">O181_050750</name>
</gene>
<comment type="caution">
    <text evidence="2">The sequence shown here is derived from an EMBL/GenBank/DDBJ whole genome shotgun (WGS) entry which is preliminary data.</text>
</comment>